<sequence>MDCDNLLIGLEFLWKRKRKQLIYFQNILIKMIVIFPVVKNRL</sequence>
<gene>
    <name evidence="2" type="ORF">CIT292_08084</name>
</gene>
<dbReference type="HOGENOM" id="CLU_3249253_0_0_6"/>
<comment type="caution">
    <text evidence="2">The sequence shown here is derived from an EMBL/GenBank/DDBJ whole genome shotgun (WGS) entry which is preliminary data.</text>
</comment>
<reference evidence="2 3" key="1">
    <citation type="submission" date="2010-02" db="EMBL/GenBank/DDBJ databases">
        <authorList>
            <person name="Weinstock G."/>
            <person name="Sodergren E."/>
            <person name="Clifton S."/>
            <person name="Fulton L."/>
            <person name="Fulton B."/>
            <person name="Courtney L."/>
            <person name="Fronick C."/>
            <person name="Harrison M."/>
            <person name="Strong C."/>
            <person name="Farmer C."/>
            <person name="Delahaunty K."/>
            <person name="Markovic C."/>
            <person name="Hall O."/>
            <person name="Minx P."/>
            <person name="Tomlinson C."/>
            <person name="Mitreva M."/>
            <person name="Nelson J."/>
            <person name="Hou S."/>
            <person name="Wollam A."/>
            <person name="Pepin K.H."/>
            <person name="Johnson M."/>
            <person name="Bhonagiri V."/>
            <person name="Zhang X."/>
            <person name="Suruliraj S."/>
            <person name="Warren W."/>
            <person name="Chinwalla A."/>
            <person name="Mardis E.R."/>
            <person name="Wilson R.K."/>
        </authorList>
    </citation>
    <scope>NUCLEOTIDE SEQUENCE [LARGE SCALE GENOMIC DNA]</scope>
    <source>
        <strain evidence="2 3">ATCC 29220</strain>
    </source>
</reference>
<keyword evidence="1" id="KW-0812">Transmembrane</keyword>
<keyword evidence="1" id="KW-1133">Transmembrane helix</keyword>
<evidence type="ECO:0000313" key="2">
    <source>
        <dbReference type="EMBL" id="EFE08214.1"/>
    </source>
</evidence>
<organism evidence="2 3">
    <name type="scientific">Citrobacter youngae ATCC 29220</name>
    <dbReference type="NCBI Taxonomy" id="500640"/>
    <lineage>
        <taxon>Bacteria</taxon>
        <taxon>Pseudomonadati</taxon>
        <taxon>Pseudomonadota</taxon>
        <taxon>Gammaproteobacteria</taxon>
        <taxon>Enterobacterales</taxon>
        <taxon>Enterobacteriaceae</taxon>
        <taxon>Citrobacter</taxon>
        <taxon>Citrobacter freundii complex</taxon>
    </lineage>
</organism>
<dbReference type="AlphaFoldDB" id="D4BC78"/>
<feature type="transmembrane region" description="Helical" evidence="1">
    <location>
        <begin position="21"/>
        <end position="38"/>
    </location>
</feature>
<evidence type="ECO:0000313" key="3">
    <source>
        <dbReference type="Proteomes" id="UP000003880"/>
    </source>
</evidence>
<dbReference type="Proteomes" id="UP000003880">
    <property type="component" value="Unassembled WGS sequence"/>
</dbReference>
<protein>
    <submittedName>
        <fullName evidence="2">Uncharacterized protein</fullName>
    </submittedName>
</protein>
<keyword evidence="1" id="KW-0472">Membrane</keyword>
<proteinExistence type="predicted"/>
<evidence type="ECO:0000256" key="1">
    <source>
        <dbReference type="SAM" id="Phobius"/>
    </source>
</evidence>
<name>D4BC78_9ENTR</name>
<dbReference type="EMBL" id="ABWL02000008">
    <property type="protein sequence ID" value="EFE08214.1"/>
    <property type="molecule type" value="Genomic_DNA"/>
</dbReference>
<accession>D4BC78</accession>